<dbReference type="CDD" id="cd00590">
    <property type="entry name" value="RRM_SF"/>
    <property type="match status" value="2"/>
</dbReference>
<evidence type="ECO:0000259" key="5">
    <source>
        <dbReference type="PROSITE" id="PS50102"/>
    </source>
</evidence>
<dbReference type="SMART" id="SM00360">
    <property type="entry name" value="RRM"/>
    <property type="match status" value="4"/>
</dbReference>
<organism evidence="6">
    <name type="scientific">Aphanomyces astaci</name>
    <name type="common">Crayfish plague agent</name>
    <dbReference type="NCBI Taxonomy" id="112090"/>
    <lineage>
        <taxon>Eukaryota</taxon>
        <taxon>Sar</taxon>
        <taxon>Stramenopiles</taxon>
        <taxon>Oomycota</taxon>
        <taxon>Saprolegniomycetes</taxon>
        <taxon>Saprolegniales</taxon>
        <taxon>Verrucalvaceae</taxon>
        <taxon>Aphanomyces</taxon>
    </lineage>
</organism>
<evidence type="ECO:0000256" key="3">
    <source>
        <dbReference type="PROSITE-ProRule" id="PRU00176"/>
    </source>
</evidence>
<dbReference type="VEuPathDB" id="FungiDB:H257_05728"/>
<dbReference type="EMBL" id="KI913124">
    <property type="protein sequence ID" value="ETV81134.1"/>
    <property type="molecule type" value="Genomic_DNA"/>
</dbReference>
<feature type="region of interest" description="Disordered" evidence="4">
    <location>
        <begin position="117"/>
        <end position="156"/>
    </location>
</feature>
<dbReference type="Pfam" id="PF00076">
    <property type="entry name" value="RRM_1"/>
    <property type="match status" value="4"/>
</dbReference>
<dbReference type="InterPro" id="IPR000504">
    <property type="entry name" value="RRM_dom"/>
</dbReference>
<evidence type="ECO:0000256" key="4">
    <source>
        <dbReference type="SAM" id="MobiDB-lite"/>
    </source>
</evidence>
<dbReference type="InterPro" id="IPR035979">
    <property type="entry name" value="RBD_domain_sf"/>
</dbReference>
<dbReference type="SUPFAM" id="SSF54928">
    <property type="entry name" value="RNA-binding domain, RBD"/>
    <property type="match status" value="3"/>
</dbReference>
<dbReference type="PANTHER" id="PTHR23236:SF119">
    <property type="entry name" value="NUCLEAR RNA-BINDING PROTEIN SART-3"/>
    <property type="match status" value="1"/>
</dbReference>
<dbReference type="InterPro" id="IPR012677">
    <property type="entry name" value="Nucleotide-bd_a/b_plait_sf"/>
</dbReference>
<accession>W4GQ61</accession>
<dbReference type="PANTHER" id="PTHR23236">
    <property type="entry name" value="EUKARYOTIC TRANSLATION INITIATION FACTOR 4B/4H"/>
    <property type="match status" value="1"/>
</dbReference>
<gene>
    <name evidence="6" type="ORF">H257_05728</name>
</gene>
<feature type="domain" description="RRM" evidence="5">
    <location>
        <begin position="331"/>
        <end position="406"/>
    </location>
</feature>
<keyword evidence="2 3" id="KW-0694">RNA-binding</keyword>
<proteinExistence type="predicted"/>
<dbReference type="RefSeq" id="XP_009828992.1">
    <property type="nucleotide sequence ID" value="XM_009830690.1"/>
</dbReference>
<feature type="domain" description="RRM" evidence="5">
    <location>
        <begin position="249"/>
        <end position="325"/>
    </location>
</feature>
<evidence type="ECO:0000256" key="2">
    <source>
        <dbReference type="ARBA" id="ARBA00022884"/>
    </source>
</evidence>
<sequence length="407" mass="43341">MLRALTVHVGRWPCGVGASTATSLRPLGMMSFGTKSSTGSNNESRSVYVGNVPSTWTVADVRTALATCGPIERVHMVKDRNTKEFRGFAFVEFVDTIDATNAVEFGETLGKHRLVVRPAASTSSSPSTKSPRDSSTRTSSSSKSSSTTLLPHSKDDTTPTVYFGNLPHGGSTDDVVSLFAACGPIRHVHVVKDSVNQSRGYGSVEFEDVASVTAALALGGRTDVATTERNRPLIVKRPHQTKIVGAPSTVVLVKSLAPDTTVEAVAEAISATGANVAHVHLHKDKHTKQPKGTGYVILHDTESMKKATSVRQINDHDVRVVIAQDIPGMAKTLYLGNLPTTATEDDVRDLFSSCGPIYQVRLAQRSGSPRVYAHVQFASGASLAAARRINAPTIGGKKLFVQVALDE</sequence>
<dbReference type="OrthoDB" id="5411533at2759"/>
<dbReference type="AlphaFoldDB" id="W4GQ61"/>
<feature type="domain" description="RRM" evidence="5">
    <location>
        <begin position="159"/>
        <end position="240"/>
    </location>
</feature>
<name>W4GQ61_APHAT</name>
<reference evidence="6" key="1">
    <citation type="submission" date="2013-12" db="EMBL/GenBank/DDBJ databases">
        <title>The Genome Sequence of Aphanomyces astaci APO3.</title>
        <authorList>
            <consortium name="The Broad Institute Genomics Platform"/>
            <person name="Russ C."/>
            <person name="Tyler B."/>
            <person name="van West P."/>
            <person name="Dieguez-Uribeondo J."/>
            <person name="Young S.K."/>
            <person name="Zeng Q."/>
            <person name="Gargeya S."/>
            <person name="Fitzgerald M."/>
            <person name="Abouelleil A."/>
            <person name="Alvarado L."/>
            <person name="Chapman S.B."/>
            <person name="Gainer-Dewar J."/>
            <person name="Goldberg J."/>
            <person name="Griggs A."/>
            <person name="Gujja S."/>
            <person name="Hansen M."/>
            <person name="Howarth C."/>
            <person name="Imamovic A."/>
            <person name="Ireland A."/>
            <person name="Larimer J."/>
            <person name="McCowan C."/>
            <person name="Murphy C."/>
            <person name="Pearson M."/>
            <person name="Poon T.W."/>
            <person name="Priest M."/>
            <person name="Roberts A."/>
            <person name="Saif S."/>
            <person name="Shea T."/>
            <person name="Sykes S."/>
            <person name="Wortman J."/>
            <person name="Nusbaum C."/>
            <person name="Birren B."/>
        </authorList>
    </citation>
    <scope>NUCLEOTIDE SEQUENCE [LARGE SCALE GENOMIC DNA]</scope>
    <source>
        <strain evidence="6">APO3</strain>
    </source>
</reference>
<keyword evidence="1" id="KW-0677">Repeat</keyword>
<dbReference type="GeneID" id="20807724"/>
<dbReference type="Gene3D" id="3.30.70.330">
    <property type="match status" value="4"/>
</dbReference>
<dbReference type="STRING" id="112090.W4GQ61"/>
<feature type="domain" description="RRM" evidence="5">
    <location>
        <begin position="45"/>
        <end position="121"/>
    </location>
</feature>
<evidence type="ECO:0000313" key="6">
    <source>
        <dbReference type="EMBL" id="ETV81134.1"/>
    </source>
</evidence>
<feature type="compositionally biased region" description="Low complexity" evidence="4">
    <location>
        <begin position="136"/>
        <end position="148"/>
    </location>
</feature>
<dbReference type="GO" id="GO:0003723">
    <property type="term" value="F:RNA binding"/>
    <property type="evidence" value="ECO:0007669"/>
    <property type="project" value="UniProtKB-UniRule"/>
</dbReference>
<evidence type="ECO:0000256" key="1">
    <source>
        <dbReference type="ARBA" id="ARBA00022737"/>
    </source>
</evidence>
<protein>
    <recommendedName>
        <fullName evidence="5">RRM domain-containing protein</fullName>
    </recommendedName>
</protein>
<dbReference type="PROSITE" id="PS50102">
    <property type="entry name" value="RRM"/>
    <property type="match status" value="4"/>
</dbReference>